<dbReference type="CDD" id="cd03809">
    <property type="entry name" value="GT4_MtfB-like"/>
    <property type="match status" value="1"/>
</dbReference>
<dbReference type="AlphaFoldDB" id="A0A1Y0D1F6"/>
<dbReference type="EMBL" id="CP021376">
    <property type="protein sequence ID" value="ART80935.1"/>
    <property type="molecule type" value="Genomic_DNA"/>
</dbReference>
<keyword evidence="1 4" id="KW-0808">Transferase</keyword>
<organism evidence="4 5">
    <name type="scientific">Oceanisphaera avium</name>
    <dbReference type="NCBI Taxonomy" id="1903694"/>
    <lineage>
        <taxon>Bacteria</taxon>
        <taxon>Pseudomonadati</taxon>
        <taxon>Pseudomonadota</taxon>
        <taxon>Gammaproteobacteria</taxon>
        <taxon>Aeromonadales</taxon>
        <taxon>Aeromonadaceae</taxon>
        <taxon>Oceanisphaera</taxon>
    </lineage>
</organism>
<gene>
    <name evidence="4" type="ORF">CBP12_12870</name>
</gene>
<dbReference type="GO" id="GO:0016757">
    <property type="term" value="F:glycosyltransferase activity"/>
    <property type="evidence" value="ECO:0007669"/>
    <property type="project" value="InterPro"/>
</dbReference>
<evidence type="ECO:0000313" key="4">
    <source>
        <dbReference type="EMBL" id="ART80935.1"/>
    </source>
</evidence>
<evidence type="ECO:0000259" key="3">
    <source>
        <dbReference type="Pfam" id="PF13439"/>
    </source>
</evidence>
<evidence type="ECO:0000259" key="2">
    <source>
        <dbReference type="Pfam" id="PF00534"/>
    </source>
</evidence>
<name>A0A1Y0D1F6_9GAMM</name>
<dbReference type="PANTHER" id="PTHR46401">
    <property type="entry name" value="GLYCOSYLTRANSFERASE WBBK-RELATED"/>
    <property type="match status" value="1"/>
</dbReference>
<feature type="domain" description="Glycosyl transferase family 1" evidence="2">
    <location>
        <begin position="175"/>
        <end position="331"/>
    </location>
</feature>
<accession>A0A1Y0D1F6</accession>
<evidence type="ECO:0000313" key="5">
    <source>
        <dbReference type="Proteomes" id="UP000243793"/>
    </source>
</evidence>
<dbReference type="PANTHER" id="PTHR46401:SF2">
    <property type="entry name" value="GLYCOSYLTRANSFERASE WBBK-RELATED"/>
    <property type="match status" value="1"/>
</dbReference>
<dbReference type="InterPro" id="IPR001296">
    <property type="entry name" value="Glyco_trans_1"/>
</dbReference>
<protein>
    <submittedName>
        <fullName evidence="4">Glycosyl transferase family 1</fullName>
    </submittedName>
</protein>
<proteinExistence type="predicted"/>
<dbReference type="InterPro" id="IPR028098">
    <property type="entry name" value="Glyco_trans_4-like_N"/>
</dbReference>
<dbReference type="OrthoDB" id="9768937at2"/>
<dbReference type="SUPFAM" id="SSF53756">
    <property type="entry name" value="UDP-Glycosyltransferase/glycogen phosphorylase"/>
    <property type="match status" value="1"/>
</dbReference>
<dbReference type="Proteomes" id="UP000243793">
    <property type="component" value="Chromosome"/>
</dbReference>
<dbReference type="KEGG" id="ocm:CBP12_12870"/>
<reference evidence="5" key="1">
    <citation type="submission" date="2017-05" db="EMBL/GenBank/DDBJ databases">
        <authorList>
            <person name="Sung H."/>
        </authorList>
    </citation>
    <scope>NUCLEOTIDE SEQUENCE [LARGE SCALE GENOMIC DNA]</scope>
    <source>
        <strain evidence="5">AMac2203</strain>
    </source>
</reference>
<sequence>MIYVNARFLTQPITGVQRYSIEISKALNKLVPNVVFLAPNNIIHPELAKELNVKVIGKRSGHLWEQLDLPRYLKSVNSPLLVNLANTAPLFYKNKVSTLHDIAFVRYPESFSRSFRYSYQLAIPFILRSSKKVITVSEFSKQEICDVYQVAKDKVSVIYNAVSDVFNENTLSPVSSDTEEKYIMAVSSINKQKNFHGLIEAFNLLNQTSHQLYIIGSINKNFADPELINAIDKDPRIKLLGRVSDEELTNLYAGASAFVYPSFYEGFGIPPLEAQACGCPVVVSNVASLPEVCGDSALYCAPDNIEDIANKIQMMISDKDLRSDFIEKGYQNINKYSWEASAAKLNALIQEI</sequence>
<dbReference type="Pfam" id="PF00534">
    <property type="entry name" value="Glycos_transf_1"/>
    <property type="match status" value="1"/>
</dbReference>
<feature type="domain" description="Glycosyltransferase subfamily 4-like N-terminal" evidence="3">
    <location>
        <begin position="14"/>
        <end position="162"/>
    </location>
</feature>
<keyword evidence="5" id="KW-1185">Reference proteome</keyword>
<dbReference type="GO" id="GO:0009103">
    <property type="term" value="P:lipopolysaccharide biosynthetic process"/>
    <property type="evidence" value="ECO:0007669"/>
    <property type="project" value="TreeGrafter"/>
</dbReference>
<dbReference type="Gene3D" id="3.40.50.2000">
    <property type="entry name" value="Glycogen Phosphorylase B"/>
    <property type="match status" value="2"/>
</dbReference>
<evidence type="ECO:0000256" key="1">
    <source>
        <dbReference type="ARBA" id="ARBA00022679"/>
    </source>
</evidence>
<dbReference type="Pfam" id="PF13439">
    <property type="entry name" value="Glyco_transf_4"/>
    <property type="match status" value="1"/>
</dbReference>